<dbReference type="RefSeq" id="WP_344026458.1">
    <property type="nucleotide sequence ID" value="NZ_BAAABX010000048.1"/>
</dbReference>
<dbReference type="PANTHER" id="PTHR46268:SF6">
    <property type="entry name" value="UNIVERSAL STRESS PROTEIN UP12"/>
    <property type="match status" value="1"/>
</dbReference>
<dbReference type="PANTHER" id="PTHR46268">
    <property type="entry name" value="STRESS RESPONSE PROTEIN NHAX"/>
    <property type="match status" value="1"/>
</dbReference>
<accession>A0ABN0YWM2</accession>
<dbReference type="SUPFAM" id="SSF52402">
    <property type="entry name" value="Adenine nucleotide alpha hydrolases-like"/>
    <property type="match status" value="2"/>
</dbReference>
<comment type="caution">
    <text evidence="4">The sequence shown here is derived from an EMBL/GenBank/DDBJ whole genome shotgun (WGS) entry which is preliminary data.</text>
</comment>
<evidence type="ECO:0000256" key="2">
    <source>
        <dbReference type="SAM" id="MobiDB-lite"/>
    </source>
</evidence>
<feature type="domain" description="UspA" evidence="3">
    <location>
        <begin position="169"/>
        <end position="301"/>
    </location>
</feature>
<evidence type="ECO:0000313" key="4">
    <source>
        <dbReference type="EMBL" id="GAA0415484.1"/>
    </source>
</evidence>
<sequence>MTPTDAPPTGRVVVGFDGSDPALRALDQAAEEALRRDAALEVVCGWPWGLRAPGTGADPRGKRQRPGEMRGADEGQMLYDAGRAVTDAAVERIASRRPGLRTEPHLTTEPAARALLRAGRDAAVTVVGTRGHGGFAGLLLGSVGLRVAAHCSGPLLVVRGGTAGTRGVVLVGLASEADTDAVRFGFQEARRRGAALRVLHAWQYPAVPPGAGPWEDTGLQHTREAAVPAFATAVLREEYPDVEVRTEAVYEGAGRALVEASAEADVVVLAAHRPRHPLGLQLGPVTHAVLHHAHCPVTLIPVA</sequence>
<dbReference type="InterPro" id="IPR006015">
    <property type="entry name" value="Universal_stress_UspA"/>
</dbReference>
<dbReference type="InterPro" id="IPR006016">
    <property type="entry name" value="UspA"/>
</dbReference>
<reference evidence="4 5" key="1">
    <citation type="journal article" date="2019" name="Int. J. Syst. Evol. Microbiol.">
        <title>The Global Catalogue of Microorganisms (GCM) 10K type strain sequencing project: providing services to taxonomists for standard genome sequencing and annotation.</title>
        <authorList>
            <consortium name="The Broad Institute Genomics Platform"/>
            <consortium name="The Broad Institute Genome Sequencing Center for Infectious Disease"/>
            <person name="Wu L."/>
            <person name="Ma J."/>
        </authorList>
    </citation>
    <scope>NUCLEOTIDE SEQUENCE [LARGE SCALE GENOMIC DNA]</scope>
    <source>
        <strain evidence="4 5">JCM 4788</strain>
    </source>
</reference>
<dbReference type="Pfam" id="PF00582">
    <property type="entry name" value="Usp"/>
    <property type="match status" value="2"/>
</dbReference>
<comment type="similarity">
    <text evidence="1">Belongs to the universal stress protein A family.</text>
</comment>
<evidence type="ECO:0000313" key="5">
    <source>
        <dbReference type="Proteomes" id="UP001500879"/>
    </source>
</evidence>
<dbReference type="EMBL" id="BAAABX010000048">
    <property type="protein sequence ID" value="GAA0415484.1"/>
    <property type="molecule type" value="Genomic_DNA"/>
</dbReference>
<feature type="compositionally biased region" description="Basic and acidic residues" evidence="2">
    <location>
        <begin position="59"/>
        <end position="72"/>
    </location>
</feature>
<evidence type="ECO:0000259" key="3">
    <source>
        <dbReference type="Pfam" id="PF00582"/>
    </source>
</evidence>
<dbReference type="Proteomes" id="UP001500879">
    <property type="component" value="Unassembled WGS sequence"/>
</dbReference>
<dbReference type="PRINTS" id="PR01438">
    <property type="entry name" value="UNVRSLSTRESS"/>
</dbReference>
<protein>
    <submittedName>
        <fullName evidence="4">Universal stress protein</fullName>
    </submittedName>
</protein>
<gene>
    <name evidence="4" type="ORF">GCM10010357_40990</name>
</gene>
<keyword evidence="5" id="KW-1185">Reference proteome</keyword>
<dbReference type="InterPro" id="IPR014729">
    <property type="entry name" value="Rossmann-like_a/b/a_fold"/>
</dbReference>
<dbReference type="Gene3D" id="3.40.50.620">
    <property type="entry name" value="HUPs"/>
    <property type="match status" value="2"/>
</dbReference>
<organism evidence="4 5">
    <name type="scientific">Streptomyces luteireticuli</name>
    <dbReference type="NCBI Taxonomy" id="173858"/>
    <lineage>
        <taxon>Bacteria</taxon>
        <taxon>Bacillati</taxon>
        <taxon>Actinomycetota</taxon>
        <taxon>Actinomycetes</taxon>
        <taxon>Kitasatosporales</taxon>
        <taxon>Streptomycetaceae</taxon>
        <taxon>Streptomyces</taxon>
    </lineage>
</organism>
<evidence type="ECO:0000256" key="1">
    <source>
        <dbReference type="ARBA" id="ARBA00008791"/>
    </source>
</evidence>
<name>A0ABN0YWM2_9ACTN</name>
<feature type="domain" description="UspA" evidence="3">
    <location>
        <begin position="10"/>
        <end position="159"/>
    </location>
</feature>
<proteinExistence type="inferred from homology"/>
<feature type="region of interest" description="Disordered" evidence="2">
    <location>
        <begin position="51"/>
        <end position="72"/>
    </location>
</feature>